<dbReference type="EMBL" id="AWSO01000045">
    <property type="protein sequence ID" value="ESK96683.1"/>
    <property type="molecule type" value="Genomic_DNA"/>
</dbReference>
<comment type="caution">
    <text evidence="1">The sequence shown here is derived from an EMBL/GenBank/DDBJ whole genome shotgun (WGS) entry which is preliminary data.</text>
</comment>
<dbReference type="HOGENOM" id="CLU_2171693_0_0_1"/>
<keyword evidence="2" id="KW-1185">Reference proteome</keyword>
<gene>
    <name evidence="1" type="ORF">Moror_6903</name>
</gene>
<dbReference type="OrthoDB" id="4743193at2759"/>
<reference evidence="1 2" key="1">
    <citation type="journal article" date="2014" name="BMC Genomics">
        <title>Genome and secretome analysis of the hemibiotrophic fungal pathogen, Moniliophthora roreri, which causes frosty pod rot disease of cacao: mechanisms of the biotrophic and necrotrophic phases.</title>
        <authorList>
            <person name="Meinhardt L.W."/>
            <person name="Costa G.G.L."/>
            <person name="Thomazella D.P.T."/>
            <person name="Teixeira P.J.P.L."/>
            <person name="Carazzolle M.F."/>
            <person name="Schuster S.C."/>
            <person name="Carlson J.E."/>
            <person name="Guiltinan M.J."/>
            <person name="Mieczkowski P."/>
            <person name="Farmer A."/>
            <person name="Ramaraj T."/>
            <person name="Crozier J."/>
            <person name="Davis R.E."/>
            <person name="Shao J."/>
            <person name="Melnick R.L."/>
            <person name="Pereira G.A.G."/>
            <person name="Bailey B.A."/>
        </authorList>
    </citation>
    <scope>NUCLEOTIDE SEQUENCE [LARGE SCALE GENOMIC DNA]</scope>
    <source>
        <strain evidence="1 2">MCA 2997</strain>
    </source>
</reference>
<organism evidence="1 2">
    <name type="scientific">Moniliophthora roreri (strain MCA 2997)</name>
    <name type="common">Cocoa frosty pod rot fungus</name>
    <name type="synonym">Crinipellis roreri</name>
    <dbReference type="NCBI Taxonomy" id="1381753"/>
    <lineage>
        <taxon>Eukaryota</taxon>
        <taxon>Fungi</taxon>
        <taxon>Dikarya</taxon>
        <taxon>Basidiomycota</taxon>
        <taxon>Agaricomycotina</taxon>
        <taxon>Agaricomycetes</taxon>
        <taxon>Agaricomycetidae</taxon>
        <taxon>Agaricales</taxon>
        <taxon>Marasmiineae</taxon>
        <taxon>Marasmiaceae</taxon>
        <taxon>Moniliophthora</taxon>
    </lineage>
</organism>
<accession>V2XBY4</accession>
<dbReference type="KEGG" id="mrr:Moror_6903"/>
<sequence>MVHTLQKDRAIDVEELGQHLLSGITFDNIDINQSHATPNIHDKSSNLIHLTSGTFIPLQHGVTRADLDCSNELAEQIKIKGSKTFDDGEILKAFIEEFPDPLYMSTKLNH</sequence>
<dbReference type="Proteomes" id="UP000017559">
    <property type="component" value="Unassembled WGS sequence"/>
</dbReference>
<protein>
    <submittedName>
        <fullName evidence="1">Uncharacterized protein</fullName>
    </submittedName>
</protein>
<name>V2XBY4_MONRO</name>
<dbReference type="AlphaFoldDB" id="V2XBY4"/>
<evidence type="ECO:0000313" key="1">
    <source>
        <dbReference type="EMBL" id="ESK96683.1"/>
    </source>
</evidence>
<evidence type="ECO:0000313" key="2">
    <source>
        <dbReference type="Proteomes" id="UP000017559"/>
    </source>
</evidence>
<proteinExistence type="predicted"/>